<dbReference type="EMBL" id="CP147247">
    <property type="protein sequence ID" value="WYJ90619.1"/>
    <property type="molecule type" value="Genomic_DNA"/>
</dbReference>
<evidence type="ECO:0000313" key="3">
    <source>
        <dbReference type="Proteomes" id="UP000195141"/>
    </source>
</evidence>
<proteinExistence type="predicted"/>
<protein>
    <submittedName>
        <fullName evidence="1">Uncharacterized protein</fullName>
    </submittedName>
</protein>
<evidence type="ECO:0000313" key="1">
    <source>
        <dbReference type="EMBL" id="OTP14361.1"/>
    </source>
</evidence>
<dbReference type="EMBL" id="NGMM01000004">
    <property type="protein sequence ID" value="OTP14361.1"/>
    <property type="molecule type" value="Genomic_DNA"/>
</dbReference>
<gene>
    <name evidence="2" type="ORF">A5888_002376</name>
    <name evidence="1" type="ORF">A5888_002462</name>
</gene>
<dbReference type="Proteomes" id="UP000195141">
    <property type="component" value="Chromosome"/>
</dbReference>
<accession>A0A242K4A0</accession>
<evidence type="ECO:0000313" key="2">
    <source>
        <dbReference type="EMBL" id="WYJ90619.1"/>
    </source>
</evidence>
<reference evidence="2" key="3">
    <citation type="submission" date="2024-03" db="EMBL/GenBank/DDBJ databases">
        <title>The Genome Sequence of Enterococcus sp. DIV0242b.</title>
        <authorList>
            <consortium name="The Broad Institute Genomics Platform"/>
            <consortium name="The Broad Institute Microbial Omics Core"/>
            <consortium name="The Broad Institute Genomic Center for Infectious Diseases"/>
            <person name="Earl A."/>
            <person name="Manson A."/>
            <person name="Gilmore M."/>
            <person name="Schwartman J."/>
            <person name="Shea T."/>
            <person name="Abouelleil A."/>
            <person name="Cao P."/>
            <person name="Chapman S."/>
            <person name="Cusick C."/>
            <person name="Young S."/>
            <person name="Neafsey D."/>
            <person name="Nusbaum C."/>
            <person name="Birren B."/>
        </authorList>
    </citation>
    <scope>NUCLEOTIDE SEQUENCE</scope>
    <source>
        <strain evidence="2">9E7_DIV0242</strain>
    </source>
</reference>
<organism evidence="1">
    <name type="scientific">Candidatus Enterococcus clewellii</name>
    <dbReference type="NCBI Taxonomy" id="1834193"/>
    <lineage>
        <taxon>Bacteria</taxon>
        <taxon>Bacillati</taxon>
        <taxon>Bacillota</taxon>
        <taxon>Bacilli</taxon>
        <taxon>Lactobacillales</taxon>
        <taxon>Enterococcaceae</taxon>
        <taxon>Enterococcus</taxon>
    </lineage>
</organism>
<keyword evidence="3" id="KW-1185">Reference proteome</keyword>
<name>A0A242K4A0_9ENTE</name>
<dbReference type="AlphaFoldDB" id="A0A242K4A0"/>
<reference evidence="2" key="2">
    <citation type="submission" date="2017-05" db="EMBL/GenBank/DDBJ databases">
        <authorList>
            <consortium name="The Broad Institute Genomics Platform"/>
            <consortium name="The Broad Institute Genomic Center for Infectious Diseases"/>
            <person name="Earl A."/>
            <person name="Manson A."/>
            <person name="Schwartman J."/>
            <person name="Gilmore M."/>
            <person name="Abouelleil A."/>
            <person name="Cao P."/>
            <person name="Chapman S."/>
            <person name="Cusick C."/>
            <person name="Shea T."/>
            <person name="Young S."/>
            <person name="Neafsey D."/>
            <person name="Nusbaum C."/>
            <person name="Birren B."/>
        </authorList>
    </citation>
    <scope>NUCLEOTIDE SEQUENCE</scope>
    <source>
        <strain evidence="2">9E7_DIV0242</strain>
    </source>
</reference>
<sequence length="55" mass="6214">MKMSKQKETLESVSKISVLLYQDILVVHVLTGLVMTGYGRRQPFFSSGTEHKEAD</sequence>
<reference evidence="1" key="1">
    <citation type="submission" date="2017-05" db="EMBL/GenBank/DDBJ databases">
        <title>The Genome Sequence of Enterococcus sp. 9E7_DIV0242.</title>
        <authorList>
            <consortium name="The Broad Institute Genomics Platform"/>
            <consortium name="The Broad Institute Genomic Center for Infectious Diseases"/>
            <person name="Earl A."/>
            <person name="Manson A."/>
            <person name="Schwartman J."/>
            <person name="Gilmore M."/>
            <person name="Abouelleil A."/>
            <person name="Cao P."/>
            <person name="Chapman S."/>
            <person name="Cusick C."/>
            <person name="Shea T."/>
            <person name="Young S."/>
            <person name="Neafsey D."/>
            <person name="Nusbaum C."/>
            <person name="Birren B."/>
        </authorList>
    </citation>
    <scope>NUCLEOTIDE SEQUENCE [LARGE SCALE GENOMIC DNA]</scope>
    <source>
        <strain evidence="1">9E7_DIV0242</strain>
    </source>
</reference>